<proteinExistence type="predicted"/>
<organism evidence="1 2">
    <name type="scientific">Bordetella genomosp. 8</name>
    <dbReference type="NCBI Taxonomy" id="1416806"/>
    <lineage>
        <taxon>Bacteria</taxon>
        <taxon>Pseudomonadati</taxon>
        <taxon>Pseudomonadota</taxon>
        <taxon>Betaproteobacteria</taxon>
        <taxon>Burkholderiales</taxon>
        <taxon>Alcaligenaceae</taxon>
        <taxon>Bordetella</taxon>
    </lineage>
</organism>
<gene>
    <name evidence="1" type="ORF">CAL12_12520</name>
</gene>
<keyword evidence="2" id="KW-1185">Reference proteome</keyword>
<dbReference type="KEGG" id="bgv:CAL12_12520"/>
<dbReference type="AlphaFoldDB" id="A0A1W6YKK0"/>
<accession>A0A1W6YKK0</accession>
<dbReference type="OrthoDB" id="8633813at2"/>
<evidence type="ECO:0000313" key="1">
    <source>
        <dbReference type="EMBL" id="ARP81548.1"/>
    </source>
</evidence>
<sequence>MSINFPLVSSLGAVLVSPAANDALPQDDGTNGMSIAFASHSRPLHVAVANEVLNPGWNAGTTEQICDRLAQAKRVVSSQLKESAWDQEFNKLKLDMQGALSKTFLIKPHEERMKHRDGLKAALTQLADHMKAGPDKYVGDFAPFMPDKESCMEAYKPSSPDDLIPA</sequence>
<reference evidence="1 2" key="1">
    <citation type="submission" date="2017-05" db="EMBL/GenBank/DDBJ databases">
        <title>Complete and WGS of Bordetella genogroups.</title>
        <authorList>
            <person name="Spilker T."/>
            <person name="LiPuma J."/>
        </authorList>
    </citation>
    <scope>NUCLEOTIDE SEQUENCE [LARGE SCALE GENOMIC DNA]</scope>
    <source>
        <strain evidence="1 2">AU19157</strain>
    </source>
</reference>
<dbReference type="RefSeq" id="WP_086064736.1">
    <property type="nucleotide sequence ID" value="NZ_CP021108.1"/>
</dbReference>
<dbReference type="Proteomes" id="UP000194151">
    <property type="component" value="Chromosome"/>
</dbReference>
<protein>
    <submittedName>
        <fullName evidence="1">Uncharacterized protein</fullName>
    </submittedName>
</protein>
<dbReference type="EMBL" id="CP021108">
    <property type="protein sequence ID" value="ARP81548.1"/>
    <property type="molecule type" value="Genomic_DNA"/>
</dbReference>
<evidence type="ECO:0000313" key="2">
    <source>
        <dbReference type="Proteomes" id="UP000194151"/>
    </source>
</evidence>
<name>A0A1W6YKK0_9BORD</name>